<evidence type="ECO:0000256" key="3">
    <source>
        <dbReference type="PROSITE-ProRule" id="PRU00339"/>
    </source>
</evidence>
<comment type="caution">
    <text evidence="5">The sequence shown here is derived from an EMBL/GenBank/DDBJ whole genome shotgun (WGS) entry which is preliminary data.</text>
</comment>
<dbReference type="PROSITE" id="PS50005">
    <property type="entry name" value="TPR"/>
    <property type="match status" value="2"/>
</dbReference>
<keyword evidence="2 3" id="KW-0802">TPR repeat</keyword>
<sequence>MENQSQILKQKGNEKFKAGDYASAIDFYTQAINITPTNHLLYSNRSLCYGKMGQTEKSLKDAERCIQLEPNFGKGHYRLGASLLLLQRYEEALEAFQISLKLDPNNSLFIQKIRLCRTHLQSNLQNSTDEKFQKLFTNKPNEVFVSNQDKTVKFSSGFGGSKGFLICGNNEYSSGKIILKFKIDTFPKSREFGGWNWLQFGVIKSERRKELANNPYCTWEKSFSFDLNKYYNGSMKPTTKTFERKKEQNYGQKIDEGEIVTFFIDQDQHIISFGKDESNFGLAFENLPEKISFFIVSAAGNQITII</sequence>
<dbReference type="Pfam" id="PF13431">
    <property type="entry name" value="TPR_17"/>
    <property type="match status" value="1"/>
</dbReference>
<evidence type="ECO:0000313" key="5">
    <source>
        <dbReference type="EMBL" id="KAJ6250180.1"/>
    </source>
</evidence>
<dbReference type="InterPro" id="IPR003877">
    <property type="entry name" value="SPRY_dom"/>
</dbReference>
<evidence type="ECO:0000259" key="4">
    <source>
        <dbReference type="Pfam" id="PF00622"/>
    </source>
</evidence>
<dbReference type="InterPro" id="IPR019734">
    <property type="entry name" value="TPR_rpt"/>
</dbReference>
<protein>
    <submittedName>
        <fullName evidence="5">Tpr repeat containing protein</fullName>
    </submittedName>
</protein>
<name>A0ABQ8Z0B7_9EUKA</name>
<evidence type="ECO:0000313" key="6">
    <source>
        <dbReference type="Proteomes" id="UP001150062"/>
    </source>
</evidence>
<keyword evidence="1" id="KW-0677">Repeat</keyword>
<dbReference type="Proteomes" id="UP001150062">
    <property type="component" value="Unassembled WGS sequence"/>
</dbReference>
<dbReference type="Gene3D" id="1.25.40.10">
    <property type="entry name" value="Tetratricopeptide repeat domain"/>
    <property type="match status" value="1"/>
</dbReference>
<dbReference type="InterPro" id="IPR043136">
    <property type="entry name" value="B30.2/SPRY_sf"/>
</dbReference>
<gene>
    <name evidence="5" type="ORF">M0813_16235</name>
</gene>
<dbReference type="SUPFAM" id="SSF48452">
    <property type="entry name" value="TPR-like"/>
    <property type="match status" value="1"/>
</dbReference>
<reference evidence="5" key="1">
    <citation type="submission" date="2022-08" db="EMBL/GenBank/DDBJ databases">
        <title>Novel sulfate-reducing endosymbionts in the free-living metamonad Anaeramoeba.</title>
        <authorList>
            <person name="Jerlstrom-Hultqvist J."/>
            <person name="Cepicka I."/>
            <person name="Gallot-Lavallee L."/>
            <person name="Salas-Leiva D."/>
            <person name="Curtis B.A."/>
            <person name="Zahonova K."/>
            <person name="Pipaliya S."/>
            <person name="Dacks J."/>
            <person name="Roger A.J."/>
        </authorList>
    </citation>
    <scope>NUCLEOTIDE SEQUENCE</scope>
    <source>
        <strain evidence="5">Schooner1</strain>
    </source>
</reference>
<dbReference type="PANTHER" id="PTHR22904">
    <property type="entry name" value="TPR REPEAT CONTAINING PROTEIN"/>
    <property type="match status" value="1"/>
</dbReference>
<dbReference type="InterPro" id="IPR011990">
    <property type="entry name" value="TPR-like_helical_dom_sf"/>
</dbReference>
<keyword evidence="6" id="KW-1185">Reference proteome</keyword>
<dbReference type="Pfam" id="PF00622">
    <property type="entry name" value="SPRY"/>
    <property type="match status" value="1"/>
</dbReference>
<dbReference type="EMBL" id="JAOAOG010000084">
    <property type="protein sequence ID" value="KAJ6250180.1"/>
    <property type="molecule type" value="Genomic_DNA"/>
</dbReference>
<proteinExistence type="predicted"/>
<dbReference type="Pfam" id="PF00515">
    <property type="entry name" value="TPR_1"/>
    <property type="match status" value="1"/>
</dbReference>
<feature type="repeat" description="TPR" evidence="3">
    <location>
        <begin position="5"/>
        <end position="38"/>
    </location>
</feature>
<evidence type="ECO:0000256" key="2">
    <source>
        <dbReference type="ARBA" id="ARBA00022803"/>
    </source>
</evidence>
<dbReference type="PANTHER" id="PTHR22904:SF523">
    <property type="entry name" value="STRESS-INDUCED-PHOSPHOPROTEIN 1"/>
    <property type="match status" value="1"/>
</dbReference>
<evidence type="ECO:0000256" key="1">
    <source>
        <dbReference type="ARBA" id="ARBA00022737"/>
    </source>
</evidence>
<accession>A0ABQ8Z0B7</accession>
<dbReference type="PROSITE" id="PS50293">
    <property type="entry name" value="TPR_REGION"/>
    <property type="match status" value="1"/>
</dbReference>
<feature type="domain" description="SPRY" evidence="4">
    <location>
        <begin position="217"/>
        <end position="301"/>
    </location>
</feature>
<dbReference type="Gene3D" id="2.60.120.920">
    <property type="match status" value="1"/>
</dbReference>
<dbReference type="InterPro" id="IPR013320">
    <property type="entry name" value="ConA-like_dom_sf"/>
</dbReference>
<dbReference type="SUPFAM" id="SSF49899">
    <property type="entry name" value="Concanavalin A-like lectins/glucanases"/>
    <property type="match status" value="1"/>
</dbReference>
<organism evidence="5 6">
    <name type="scientific">Anaeramoeba flamelloides</name>
    <dbReference type="NCBI Taxonomy" id="1746091"/>
    <lineage>
        <taxon>Eukaryota</taxon>
        <taxon>Metamonada</taxon>
        <taxon>Anaeramoebidae</taxon>
        <taxon>Anaeramoeba</taxon>
    </lineage>
</organism>
<dbReference type="SMART" id="SM00028">
    <property type="entry name" value="TPR"/>
    <property type="match status" value="3"/>
</dbReference>
<feature type="repeat" description="TPR" evidence="3">
    <location>
        <begin position="73"/>
        <end position="106"/>
    </location>
</feature>